<name>A0ABW2R025_9NEIS</name>
<dbReference type="PANTHER" id="PTHR33840:SF1">
    <property type="entry name" value="TLE1 PHOSPHOLIPASE DOMAIN-CONTAINING PROTEIN"/>
    <property type="match status" value="1"/>
</dbReference>
<accession>A0ABW2R025</accession>
<reference evidence="3" key="1">
    <citation type="journal article" date="2019" name="Int. J. Syst. Evol. Microbiol.">
        <title>The Global Catalogue of Microorganisms (GCM) 10K type strain sequencing project: providing services to taxonomists for standard genome sequencing and annotation.</title>
        <authorList>
            <consortium name="The Broad Institute Genomics Platform"/>
            <consortium name="The Broad Institute Genome Sequencing Center for Infectious Disease"/>
            <person name="Wu L."/>
            <person name="Ma J."/>
        </authorList>
    </citation>
    <scope>NUCLEOTIDE SEQUENCE [LARGE SCALE GENOMIC DNA]</scope>
    <source>
        <strain evidence="3">CCUG 62945</strain>
    </source>
</reference>
<dbReference type="Pfam" id="PF09994">
    <property type="entry name" value="T6SS_Tle1-like_cat"/>
    <property type="match status" value="1"/>
</dbReference>
<gene>
    <name evidence="2" type="ORF">ACFQNF_15540</name>
</gene>
<feature type="domain" description="T6SS Phospholipase effector Tle1-like catalytic" evidence="1">
    <location>
        <begin position="217"/>
        <end position="309"/>
    </location>
</feature>
<dbReference type="EMBL" id="JBHTBQ010000033">
    <property type="protein sequence ID" value="MFC7421276.1"/>
    <property type="molecule type" value="Genomic_DNA"/>
</dbReference>
<feature type="non-terminal residue" evidence="2">
    <location>
        <position position="1"/>
    </location>
</feature>
<keyword evidence="3" id="KW-1185">Reference proteome</keyword>
<evidence type="ECO:0000259" key="1">
    <source>
        <dbReference type="Pfam" id="PF09994"/>
    </source>
</evidence>
<dbReference type="InterPro" id="IPR018712">
    <property type="entry name" value="Tle1-like_cat"/>
</dbReference>
<dbReference type="PANTHER" id="PTHR33840">
    <property type="match status" value="1"/>
</dbReference>
<organism evidence="2 3">
    <name type="scientific">Iodobacter arcticus</name>
    <dbReference type="NCBI Taxonomy" id="590593"/>
    <lineage>
        <taxon>Bacteria</taxon>
        <taxon>Pseudomonadati</taxon>
        <taxon>Pseudomonadota</taxon>
        <taxon>Betaproteobacteria</taxon>
        <taxon>Neisseriales</taxon>
        <taxon>Chitinibacteraceae</taxon>
        <taxon>Iodobacter</taxon>
    </lineage>
</organism>
<evidence type="ECO:0000313" key="3">
    <source>
        <dbReference type="Proteomes" id="UP001596473"/>
    </source>
</evidence>
<protein>
    <submittedName>
        <fullName evidence="2">T6SS phospholipase effector Tle1-like catalytic domain-containing protein</fullName>
    </submittedName>
</protein>
<dbReference type="Proteomes" id="UP001596473">
    <property type="component" value="Unassembled WGS sequence"/>
</dbReference>
<evidence type="ECO:0000313" key="2">
    <source>
        <dbReference type="EMBL" id="MFC7421276.1"/>
    </source>
</evidence>
<proteinExistence type="predicted"/>
<dbReference type="RefSeq" id="WP_380188838.1">
    <property type="nucleotide sequence ID" value="NZ_JBHTBQ010000033.1"/>
</dbReference>
<sequence length="645" mass="72399">ELKAQKLKDIKKDEDKDWPKAVPQGERCFYRKTYIPGVGTPFVELGDITPSAKKSSMLSAAYAKVAEYSVDRVSNKGGEVAALFGEVRINWALLQLTNHLHEAILGSPHPSSALKADGKLAQKMISSASAAMSDVVRLTNPMARILFDQRIDRNKTLRERSEQLRPLIAPFIQGRVQGKPKIKRVRIAVFGFSRGAAAARVFVTWLKQAYGSEIAGLELKVDFLGIFDTVASVGLAQSAPTQDGHSGWASAENLKVADDVRCVHLVAAHEVRGSFPLDAIGSGALHKEVMYPGVHSDVGGGYEPLEQGRSIGESATAQRLKATQKELYVEDENSPYAGVIPAEDKAKCLAEFAVTGDSKKLSQIPLAQMYREALIAGVPLIPSSELRAIRMRNFAIHPETIKIFNQYIESTKAAKIKPTGGMWLTETQPSESLQVLSRRHYGQFLAWRKQRLGRIHLLPELQNSFYSSKARDINDFQREDVNLAKELELLRSRATMIQGEKQAQWDSSIQYIWDQEVLIPALVPLFETLMHDSKAWFGLEPYRMWGYLRWRKIYLADGKAASQTAEKIDDSEHVQRLEKNKQVQLDNERITHEARMRSLEGQRVGAAKQQQLGKDMSEFSRINQQQRQEELLRHQQALKQIQGHK</sequence>
<comment type="caution">
    <text evidence="2">The sequence shown here is derived from an EMBL/GenBank/DDBJ whole genome shotgun (WGS) entry which is preliminary data.</text>
</comment>